<dbReference type="OrthoDB" id="9795587at2"/>
<evidence type="ECO:0000259" key="6">
    <source>
        <dbReference type="Pfam" id="PF00174"/>
    </source>
</evidence>
<comment type="cofactor">
    <cofactor evidence="1">
        <name>Mo-molybdopterin</name>
        <dbReference type="ChEBI" id="CHEBI:71302"/>
    </cofactor>
</comment>
<dbReference type="PANTHER" id="PTHR19372">
    <property type="entry name" value="SULFITE REDUCTASE"/>
    <property type="match status" value="1"/>
</dbReference>
<dbReference type="GO" id="GO:0008482">
    <property type="term" value="F:sulfite oxidase activity"/>
    <property type="evidence" value="ECO:0007669"/>
    <property type="project" value="TreeGrafter"/>
</dbReference>
<dbReference type="InterPro" id="IPR000572">
    <property type="entry name" value="OxRdtase_Mopterin-bd_dom"/>
</dbReference>
<dbReference type="Pfam" id="PF00174">
    <property type="entry name" value="Oxidored_molyb"/>
    <property type="match status" value="1"/>
</dbReference>
<keyword evidence="2" id="KW-0500">Molybdenum</keyword>
<dbReference type="GO" id="GO:0020037">
    <property type="term" value="F:heme binding"/>
    <property type="evidence" value="ECO:0007669"/>
    <property type="project" value="TreeGrafter"/>
</dbReference>
<dbReference type="GO" id="GO:0043546">
    <property type="term" value="F:molybdopterin cofactor binding"/>
    <property type="evidence" value="ECO:0007669"/>
    <property type="project" value="TreeGrafter"/>
</dbReference>
<dbReference type="PROSITE" id="PS51318">
    <property type="entry name" value="TAT"/>
    <property type="match status" value="1"/>
</dbReference>
<feature type="domain" description="Oxidoreductase molybdopterin-binding" evidence="6">
    <location>
        <begin position="126"/>
        <end position="294"/>
    </location>
</feature>
<dbReference type="RefSeq" id="WP_072821024.1">
    <property type="nucleotide sequence ID" value="NZ_FQUJ01000005.1"/>
</dbReference>
<dbReference type="SUPFAM" id="SSF81296">
    <property type="entry name" value="E set domains"/>
    <property type="match status" value="1"/>
</dbReference>
<dbReference type="Gene3D" id="3.90.420.10">
    <property type="entry name" value="Oxidoreductase, molybdopterin-binding domain"/>
    <property type="match status" value="1"/>
</dbReference>
<dbReference type="AlphaFoldDB" id="A0A1M4X5W6"/>
<feature type="domain" description="Moybdenum cofactor oxidoreductase dimerisation" evidence="7">
    <location>
        <begin position="322"/>
        <end position="439"/>
    </location>
</feature>
<sequence length="441" mass="48102">MTKKTLETRGIHELYAEDPVAADKRLWDREADPLTRRGFLKRSSLLAMGAALGASIPFADKMPAGLIPAALAQSDEPFSITGKEGLVVLNDRPINAETPPHLLDDDITPGRHMFVRNNGLPPEQSSIDVDGWTLEVAGESCVNPATFSIAELKDKFDHHTYQLQVECGGNGRAEYTPSASGNQWTTGAVACPSFTGARLRDVLEACGIKDDAVYIGYYGADIHASGDANKEAISRGVPMEKALEDESLIAWAMNGEDIPYQNGHPLRLVCGGWPGSVSGKWLRRIVIRNQKHDGTKMAPPSYSVPKQPVAPGTDVPDEDMQTIHSMPVKSLITFPRSGITHALNEPLHVRGHAWAGDLSVENVQVSIDFGATWQHAELKEAPNRLAWQRFTATLEFPEPGYYEVWAKATDSEGVSQPMVVPGWNPKGYLNNACHRIAVQIA</sequence>
<dbReference type="PANTHER" id="PTHR19372:SF7">
    <property type="entry name" value="SULFITE OXIDASE, MITOCHONDRIAL"/>
    <property type="match status" value="1"/>
</dbReference>
<dbReference type="InterPro" id="IPR006311">
    <property type="entry name" value="TAT_signal"/>
</dbReference>
<accession>A0A1M4X5W6</accession>
<protein>
    <submittedName>
        <fullName evidence="8">Mo-co oxidoreductase dimerisation domain-containing protein</fullName>
    </submittedName>
</protein>
<evidence type="ECO:0000256" key="3">
    <source>
        <dbReference type="ARBA" id="ARBA00022723"/>
    </source>
</evidence>
<evidence type="ECO:0000259" key="7">
    <source>
        <dbReference type="Pfam" id="PF03404"/>
    </source>
</evidence>
<dbReference type="GO" id="GO:0006790">
    <property type="term" value="P:sulfur compound metabolic process"/>
    <property type="evidence" value="ECO:0007669"/>
    <property type="project" value="TreeGrafter"/>
</dbReference>
<gene>
    <name evidence="8" type="ORF">SAMN02745148_01328</name>
</gene>
<dbReference type="InterPro" id="IPR019546">
    <property type="entry name" value="TAT_signal_bac_arc"/>
</dbReference>
<dbReference type="InterPro" id="IPR005066">
    <property type="entry name" value="MoCF_OxRdtse_dimer"/>
</dbReference>
<dbReference type="InterPro" id="IPR036374">
    <property type="entry name" value="OxRdtase_Mopterin-bd_sf"/>
</dbReference>
<dbReference type="InterPro" id="IPR014756">
    <property type="entry name" value="Ig_E-set"/>
</dbReference>
<dbReference type="NCBIfam" id="TIGR01409">
    <property type="entry name" value="TAT_signal_seq"/>
    <property type="match status" value="1"/>
</dbReference>
<reference evidence="8 9" key="1">
    <citation type="submission" date="2016-11" db="EMBL/GenBank/DDBJ databases">
        <authorList>
            <person name="Jaros S."/>
            <person name="Januszkiewicz K."/>
            <person name="Wedrychowicz H."/>
        </authorList>
    </citation>
    <scope>NUCLEOTIDE SEQUENCE [LARGE SCALE GENOMIC DNA]</scope>
    <source>
        <strain evidence="8 9">DSM 19980</strain>
    </source>
</reference>
<name>A0A1M4X5W6_9GAMM</name>
<evidence type="ECO:0000256" key="2">
    <source>
        <dbReference type="ARBA" id="ARBA00022505"/>
    </source>
</evidence>
<dbReference type="Proteomes" id="UP000184346">
    <property type="component" value="Unassembled WGS sequence"/>
</dbReference>
<keyword evidence="4" id="KW-0732">Signal</keyword>
<dbReference type="STRING" id="1121942.SAMN02745148_01328"/>
<keyword evidence="5" id="KW-0560">Oxidoreductase</keyword>
<evidence type="ECO:0000313" key="9">
    <source>
        <dbReference type="Proteomes" id="UP000184346"/>
    </source>
</evidence>
<dbReference type="CDD" id="cd02110">
    <property type="entry name" value="SO_family_Moco_dimer"/>
    <property type="match status" value="1"/>
</dbReference>
<dbReference type="InterPro" id="IPR008335">
    <property type="entry name" value="Mopterin_OxRdtase_euk"/>
</dbReference>
<proteinExistence type="predicted"/>
<evidence type="ECO:0000313" key="8">
    <source>
        <dbReference type="EMBL" id="SHE88773.1"/>
    </source>
</evidence>
<dbReference type="GO" id="GO:0030151">
    <property type="term" value="F:molybdenum ion binding"/>
    <property type="evidence" value="ECO:0007669"/>
    <property type="project" value="InterPro"/>
</dbReference>
<dbReference type="SUPFAM" id="SSF56524">
    <property type="entry name" value="Oxidoreductase molybdopterin-binding domain"/>
    <property type="match status" value="1"/>
</dbReference>
<evidence type="ECO:0000256" key="1">
    <source>
        <dbReference type="ARBA" id="ARBA00001924"/>
    </source>
</evidence>
<dbReference type="PRINTS" id="PR00407">
    <property type="entry name" value="EUMOPTERIN"/>
</dbReference>
<keyword evidence="3" id="KW-0479">Metal-binding</keyword>
<dbReference type="Gene3D" id="2.60.40.650">
    <property type="match status" value="1"/>
</dbReference>
<keyword evidence="9" id="KW-1185">Reference proteome</keyword>
<evidence type="ECO:0000256" key="5">
    <source>
        <dbReference type="ARBA" id="ARBA00023002"/>
    </source>
</evidence>
<evidence type="ECO:0000256" key="4">
    <source>
        <dbReference type="ARBA" id="ARBA00022729"/>
    </source>
</evidence>
<dbReference type="Pfam" id="PF03404">
    <property type="entry name" value="Mo-co_dimer"/>
    <property type="match status" value="1"/>
</dbReference>
<dbReference type="EMBL" id="FQUJ01000005">
    <property type="protein sequence ID" value="SHE88773.1"/>
    <property type="molecule type" value="Genomic_DNA"/>
</dbReference>
<organism evidence="8 9">
    <name type="scientific">Modicisalibacter ilicicola DSM 19980</name>
    <dbReference type="NCBI Taxonomy" id="1121942"/>
    <lineage>
        <taxon>Bacteria</taxon>
        <taxon>Pseudomonadati</taxon>
        <taxon>Pseudomonadota</taxon>
        <taxon>Gammaproteobacteria</taxon>
        <taxon>Oceanospirillales</taxon>
        <taxon>Halomonadaceae</taxon>
        <taxon>Modicisalibacter</taxon>
    </lineage>
</organism>